<dbReference type="HOGENOM" id="CLU_2047247_0_0_11"/>
<proteinExistence type="predicted"/>
<evidence type="ECO:0000313" key="1">
    <source>
        <dbReference type="EMBL" id="AHH20742.1"/>
    </source>
</evidence>
<keyword evidence="2" id="KW-1185">Reference proteome</keyword>
<dbReference type="PATRIC" id="fig|1415166.3.peg.6144"/>
<dbReference type="Proteomes" id="UP000019150">
    <property type="component" value="Chromosome"/>
</dbReference>
<reference evidence="1 2" key="1">
    <citation type="journal article" date="2014" name="Appl. Environ. Microbiol.">
        <title>Insights into the Microbial Degradation of Rubber and Gutta-Percha by Analysis of the Complete Genome of Nocardia nova SH22a.</title>
        <authorList>
            <person name="Luo Q."/>
            <person name="Hiessl S."/>
            <person name="Poehlein A."/>
            <person name="Daniel R."/>
            <person name="Steinbuchel A."/>
        </authorList>
    </citation>
    <scope>NUCLEOTIDE SEQUENCE [LARGE SCALE GENOMIC DNA]</scope>
    <source>
        <strain evidence="1">SH22a</strain>
    </source>
</reference>
<dbReference type="KEGG" id="nno:NONO_c59660"/>
<name>W5TNA4_9NOCA</name>
<dbReference type="EMBL" id="CP006850">
    <property type="protein sequence ID" value="AHH20742.1"/>
    <property type="molecule type" value="Genomic_DNA"/>
</dbReference>
<dbReference type="STRING" id="1415166.NONO_c59660"/>
<gene>
    <name evidence="1" type="ORF">NONO_c59660</name>
</gene>
<dbReference type="RefSeq" id="WP_025352096.1">
    <property type="nucleotide sequence ID" value="NZ_CP006850.1"/>
</dbReference>
<sequence>MSKPTKALREQLQAEMDILTDPGDVVTFKLHTGDPGPDCDQNLFLGDGMPQQWTQVTGGDIEFRIPDLDDSEVTICAVTMWSGEKGVVMPGLLPRRHNVLRAGDVIRLTKLGPPWFEVLP</sequence>
<dbReference type="AlphaFoldDB" id="W5TNA4"/>
<protein>
    <submittedName>
        <fullName evidence="1">Uncharacterized protein</fullName>
    </submittedName>
</protein>
<accession>W5TNA4</accession>
<organism evidence="1 2">
    <name type="scientific">Nocardia nova SH22a</name>
    <dbReference type="NCBI Taxonomy" id="1415166"/>
    <lineage>
        <taxon>Bacteria</taxon>
        <taxon>Bacillati</taxon>
        <taxon>Actinomycetota</taxon>
        <taxon>Actinomycetes</taxon>
        <taxon>Mycobacteriales</taxon>
        <taxon>Nocardiaceae</taxon>
        <taxon>Nocardia</taxon>
    </lineage>
</organism>
<evidence type="ECO:0000313" key="2">
    <source>
        <dbReference type="Proteomes" id="UP000019150"/>
    </source>
</evidence>